<feature type="region of interest" description="Disordered" evidence="1">
    <location>
        <begin position="223"/>
        <end position="242"/>
    </location>
</feature>
<dbReference type="EMBL" id="JAKJKU010000002">
    <property type="protein sequence ID" value="MCF6773779.1"/>
    <property type="molecule type" value="Genomic_DNA"/>
</dbReference>
<dbReference type="Gene3D" id="1.10.287.1490">
    <property type="match status" value="1"/>
</dbReference>
<name>A0ABS9HKN3_9CORY</name>
<protein>
    <recommendedName>
        <fullName evidence="2">CT398-like coiled coil hairpin domain-containing protein</fullName>
    </recommendedName>
</protein>
<reference evidence="3 4" key="1">
    <citation type="submission" date="2022-01" db="EMBL/GenBank/DDBJ databases">
        <title>Identification and Characterization of Corynebacterium sp.</title>
        <authorList>
            <person name="Luo Q."/>
            <person name="Qu P."/>
            <person name="Chen Q."/>
        </authorList>
    </citation>
    <scope>NUCLEOTIDE SEQUENCE [LARGE SCALE GENOMIC DNA]</scope>
    <source>
        <strain evidence="3 4">MC-12</strain>
    </source>
</reference>
<dbReference type="GeneID" id="92727258"/>
<dbReference type="RefSeq" id="WP_052722332.1">
    <property type="nucleotide sequence ID" value="NZ_JAFFSY010000004.1"/>
</dbReference>
<accession>A0ABS9HKN3</accession>
<evidence type="ECO:0000256" key="1">
    <source>
        <dbReference type="SAM" id="MobiDB-lite"/>
    </source>
</evidence>
<comment type="caution">
    <text evidence="3">The sequence shown here is derived from an EMBL/GenBank/DDBJ whole genome shotgun (WGS) entry which is preliminary data.</text>
</comment>
<evidence type="ECO:0000259" key="2">
    <source>
        <dbReference type="Pfam" id="PF24481"/>
    </source>
</evidence>
<feature type="compositionally biased region" description="Polar residues" evidence="1">
    <location>
        <begin position="225"/>
        <end position="242"/>
    </location>
</feature>
<organism evidence="3 4">
    <name type="scientific">Corynebacterium parakroppenstedtii</name>
    <dbReference type="NCBI Taxonomy" id="2828363"/>
    <lineage>
        <taxon>Bacteria</taxon>
        <taxon>Bacillati</taxon>
        <taxon>Actinomycetota</taxon>
        <taxon>Actinomycetes</taxon>
        <taxon>Mycobacteriales</taxon>
        <taxon>Corynebacteriaceae</taxon>
        <taxon>Corynebacterium</taxon>
    </lineage>
</organism>
<feature type="domain" description="CT398-like coiled coil hairpin" evidence="2">
    <location>
        <begin position="19"/>
        <end position="194"/>
    </location>
</feature>
<dbReference type="Proteomes" id="UP001200604">
    <property type="component" value="Unassembled WGS sequence"/>
</dbReference>
<dbReference type="InterPro" id="IPR056003">
    <property type="entry name" value="CT398_CC_hairpin"/>
</dbReference>
<feature type="compositionally biased region" description="Basic and acidic residues" evidence="1">
    <location>
        <begin position="110"/>
        <end position="131"/>
    </location>
</feature>
<sequence>MKCSVRNQKRLLDMSRLHNDIEVLEARAVNLPEKQRLDEVLRQKALARSRTVAASVTLSEMDAELFKLNSDIAKLRRREADDRQRLTVTSDRERRRDLNHDINAAQRIRARLESRRDDVETQRDQHLKSPEGQDQPPETIDSGDSVAAARRALDDSIMAVRRRIDEKHRKVQVIKHELPDEIVEAYDIQREDHGVGAAQLIDRVCQGCHMSLDNATLTAFRKAPPTSSSNARSAIRTSFGTTPNWKERSDGCLATGIIRDAALPVSVAPSWANAVLHTR</sequence>
<evidence type="ECO:0000313" key="4">
    <source>
        <dbReference type="Proteomes" id="UP001200604"/>
    </source>
</evidence>
<keyword evidence="4" id="KW-1185">Reference proteome</keyword>
<dbReference type="Pfam" id="PF24481">
    <property type="entry name" value="CT398_CC"/>
    <property type="match status" value="1"/>
</dbReference>
<gene>
    <name evidence="3" type="ORF">L3H44_05050</name>
</gene>
<evidence type="ECO:0000313" key="3">
    <source>
        <dbReference type="EMBL" id="MCF6773779.1"/>
    </source>
</evidence>
<feature type="region of interest" description="Disordered" evidence="1">
    <location>
        <begin position="109"/>
        <end position="145"/>
    </location>
</feature>
<proteinExistence type="predicted"/>